<dbReference type="AlphaFoldDB" id="A0A9X3IUD4"/>
<organism evidence="1 2">
    <name type="scientific">Nannocystis pusilla</name>
    <dbReference type="NCBI Taxonomy" id="889268"/>
    <lineage>
        <taxon>Bacteria</taxon>
        <taxon>Pseudomonadati</taxon>
        <taxon>Myxococcota</taxon>
        <taxon>Polyangia</taxon>
        <taxon>Nannocystales</taxon>
        <taxon>Nannocystaceae</taxon>
        <taxon>Nannocystis</taxon>
    </lineage>
</organism>
<keyword evidence="2" id="KW-1185">Reference proteome</keyword>
<sequence>MQNPLKHYSLRLTLRSPIISLGQRRPRAFDLFFGELVRDDDVTCAAANVYAVRLGAEAVQYPRAAARIGSEYLVRVCDDALTRDGHVQEEIADCFWHPVTDVYVLDGLTGAFEAAERPVLLGLFVQTMWAALSRDSGILFLDVPAAELPFWRHLMGAEQLSGFVVAGGDELARNDSSRRAPGFEDYAALAKLHGRSATGRN</sequence>
<evidence type="ECO:0000313" key="2">
    <source>
        <dbReference type="Proteomes" id="UP001150924"/>
    </source>
</evidence>
<name>A0A9X3IUD4_9BACT</name>
<comment type="caution">
    <text evidence="1">The sequence shown here is derived from an EMBL/GenBank/DDBJ whole genome shotgun (WGS) entry which is preliminary data.</text>
</comment>
<proteinExistence type="predicted"/>
<dbReference type="Proteomes" id="UP001150924">
    <property type="component" value="Unassembled WGS sequence"/>
</dbReference>
<evidence type="ECO:0000313" key="1">
    <source>
        <dbReference type="EMBL" id="MCY1004286.1"/>
    </source>
</evidence>
<reference evidence="1" key="1">
    <citation type="submission" date="2022-11" db="EMBL/GenBank/DDBJ databases">
        <title>Minimal conservation of predation-associated metabolite biosynthetic gene clusters underscores biosynthetic potential of Myxococcota including descriptions for ten novel species: Archangium lansinium sp. nov., Myxococcus landrumus sp. nov., Nannocystis bai.</title>
        <authorList>
            <person name="Ahearne A."/>
            <person name="Stevens C."/>
            <person name="Phillips K."/>
        </authorList>
    </citation>
    <scope>NUCLEOTIDE SEQUENCE</scope>
    <source>
        <strain evidence="1">Na p29</strain>
    </source>
</reference>
<gene>
    <name evidence="1" type="ORF">OV079_01610</name>
</gene>
<accession>A0A9X3IUD4</accession>
<dbReference type="EMBL" id="JAPNKE010000002">
    <property type="protein sequence ID" value="MCY1004286.1"/>
    <property type="molecule type" value="Genomic_DNA"/>
</dbReference>
<protein>
    <submittedName>
        <fullName evidence="1">Uncharacterized protein</fullName>
    </submittedName>
</protein>
<dbReference type="RefSeq" id="WP_267765831.1">
    <property type="nucleotide sequence ID" value="NZ_JAPNKE010000002.1"/>
</dbReference>